<accession>A0A6A5A3L2</accession>
<reference evidence="1 2" key="1">
    <citation type="submission" date="2019-06" db="EMBL/GenBank/DDBJ databases">
        <title>Genomics analysis of Aphanomyces spp. identifies a new class of oomycete effector associated with host adaptation.</title>
        <authorList>
            <person name="Gaulin E."/>
        </authorList>
    </citation>
    <scope>NUCLEOTIDE SEQUENCE [LARGE SCALE GENOMIC DNA]</scope>
    <source>
        <strain evidence="1 2">E</strain>
    </source>
</reference>
<dbReference type="InterPro" id="IPR052050">
    <property type="entry name" value="SecEffector_AnkRepeat"/>
</dbReference>
<proteinExistence type="predicted"/>
<dbReference type="PANTHER" id="PTHR46586:SF3">
    <property type="entry name" value="ANKYRIN REPEAT-CONTAINING PROTEIN"/>
    <property type="match status" value="1"/>
</dbReference>
<dbReference type="Pfam" id="PF12796">
    <property type="entry name" value="Ank_2"/>
    <property type="match status" value="1"/>
</dbReference>
<dbReference type="PANTHER" id="PTHR46586">
    <property type="entry name" value="ANKYRIN REPEAT-CONTAINING PROTEIN"/>
    <property type="match status" value="1"/>
</dbReference>
<dbReference type="SUPFAM" id="SSF48403">
    <property type="entry name" value="Ankyrin repeat"/>
    <property type="match status" value="1"/>
</dbReference>
<name>A0A6A5A3L2_APHAT</name>
<dbReference type="EMBL" id="VJMI01015945">
    <property type="protein sequence ID" value="KAF0722033.1"/>
    <property type="molecule type" value="Genomic_DNA"/>
</dbReference>
<dbReference type="InterPro" id="IPR036770">
    <property type="entry name" value="Ankyrin_rpt-contain_sf"/>
</dbReference>
<dbReference type="AlphaFoldDB" id="A0A6A5A3L2"/>
<gene>
    <name evidence="1" type="ORF">AaE_009984</name>
</gene>
<sequence>MTRTCDLGDAVLRNMELLGGIFEFQDGLYEDALGFQHLHTASDEYKTLTRYHLIRESHTHYDTSLVPIFEHLDEVLSPWYAVHGSSRVLRLVQSMEYMRLMVLVHAAYFGLTDVMSLLLHHPPFHQSKGSTSSSCQGFPHLIDLAALNGQLRMLELLHSNPTNSTATTDAMDLAARKGHVSVVRFLHFHRSEGCSHFAMLHAATNGHLNVVQFLYQFRHHDGVPAAAFVSAAANGHLEVVRFFHTNDVHGCTTRAMDLAAR</sequence>
<feature type="non-terminal residue" evidence="1">
    <location>
        <position position="261"/>
    </location>
</feature>
<organism evidence="1 2">
    <name type="scientific">Aphanomyces astaci</name>
    <name type="common">Crayfish plague agent</name>
    <dbReference type="NCBI Taxonomy" id="112090"/>
    <lineage>
        <taxon>Eukaryota</taxon>
        <taxon>Sar</taxon>
        <taxon>Stramenopiles</taxon>
        <taxon>Oomycota</taxon>
        <taxon>Saprolegniomycetes</taxon>
        <taxon>Saprolegniales</taxon>
        <taxon>Verrucalvaceae</taxon>
        <taxon>Aphanomyces</taxon>
    </lineage>
</organism>
<dbReference type="VEuPathDB" id="FungiDB:H257_15049"/>
<dbReference type="Proteomes" id="UP000469452">
    <property type="component" value="Unassembled WGS sequence"/>
</dbReference>
<evidence type="ECO:0000313" key="1">
    <source>
        <dbReference type="EMBL" id="KAF0722033.1"/>
    </source>
</evidence>
<dbReference type="Gene3D" id="1.25.40.20">
    <property type="entry name" value="Ankyrin repeat-containing domain"/>
    <property type="match status" value="1"/>
</dbReference>
<evidence type="ECO:0000313" key="2">
    <source>
        <dbReference type="Proteomes" id="UP000469452"/>
    </source>
</evidence>
<dbReference type="InterPro" id="IPR002110">
    <property type="entry name" value="Ankyrin_rpt"/>
</dbReference>
<protein>
    <submittedName>
        <fullName evidence="1">Uncharacterized protein</fullName>
    </submittedName>
</protein>
<comment type="caution">
    <text evidence="1">The sequence shown here is derived from an EMBL/GenBank/DDBJ whole genome shotgun (WGS) entry which is preliminary data.</text>
</comment>